<organism evidence="1 2">
    <name type="scientific">Nicotiana tabacum</name>
    <name type="common">Common tobacco</name>
    <dbReference type="NCBI Taxonomy" id="4097"/>
    <lineage>
        <taxon>Eukaryota</taxon>
        <taxon>Viridiplantae</taxon>
        <taxon>Streptophyta</taxon>
        <taxon>Embryophyta</taxon>
        <taxon>Tracheophyta</taxon>
        <taxon>Spermatophyta</taxon>
        <taxon>Magnoliopsida</taxon>
        <taxon>eudicotyledons</taxon>
        <taxon>Gunneridae</taxon>
        <taxon>Pentapetalae</taxon>
        <taxon>asterids</taxon>
        <taxon>lamiids</taxon>
        <taxon>Solanales</taxon>
        <taxon>Solanaceae</taxon>
        <taxon>Nicotianoideae</taxon>
        <taxon>Nicotianeae</taxon>
        <taxon>Nicotiana</taxon>
    </lineage>
</organism>
<proteinExistence type="predicted"/>
<protein>
    <submittedName>
        <fullName evidence="2">Uncharacterized protein LOC142179869</fullName>
    </submittedName>
</protein>
<dbReference type="RefSeq" id="XP_075106859.1">
    <property type="nucleotide sequence ID" value="XM_075250758.1"/>
</dbReference>
<reference evidence="1" key="1">
    <citation type="journal article" date="2014" name="Nat. Commun.">
        <title>The tobacco genome sequence and its comparison with those of tomato and potato.</title>
        <authorList>
            <person name="Sierro N."/>
            <person name="Battey J.N."/>
            <person name="Ouadi S."/>
            <person name="Bakaher N."/>
            <person name="Bovet L."/>
            <person name="Willig A."/>
            <person name="Goepfert S."/>
            <person name="Peitsch M.C."/>
            <person name="Ivanov N.V."/>
        </authorList>
    </citation>
    <scope>NUCLEOTIDE SEQUENCE [LARGE SCALE GENOMIC DNA]</scope>
</reference>
<name>A0AC58UBJ9_TOBAC</name>
<gene>
    <name evidence="2" type="primary">LOC142179869</name>
</gene>
<evidence type="ECO:0000313" key="2">
    <source>
        <dbReference type="RefSeq" id="XP_075106859.1"/>
    </source>
</evidence>
<dbReference type="Proteomes" id="UP000790787">
    <property type="component" value="Chromosome 4"/>
</dbReference>
<reference evidence="2" key="2">
    <citation type="submission" date="2025-08" db="UniProtKB">
        <authorList>
            <consortium name="RefSeq"/>
        </authorList>
    </citation>
    <scope>IDENTIFICATION</scope>
    <source>
        <tissue evidence="2">Leaf</tissue>
    </source>
</reference>
<accession>A0AC58UBJ9</accession>
<evidence type="ECO:0000313" key="1">
    <source>
        <dbReference type="Proteomes" id="UP000790787"/>
    </source>
</evidence>
<keyword evidence="1" id="KW-1185">Reference proteome</keyword>
<sequence>MAINEKDSDSPFAASMSTPTTKLIDHNHPLYIHHSDTQGSVLTSIQLQGLENYSIWSRSMKIVLHVSLSLISFVIYAFDAHTVWEDLKERFDKDNASRACYFHKTIATLTQGISSVSVYYTKLRELWDEYETLTPPPSCGCAESRKHVEHYQIHKLYQFLTGLNESYENAKNQGHTRENYFKLHRYPSNFKNKRRGGAPHAQANSSVNSGILEPQGQGHQVTTTPAPAHFFTQEQYQQILHLLNKDKEVESAANAIAAGPTCTVHAFMTNLVHNNWIVDTGATNHMVHCLNLLETYDEIPKKARSKVHLPTREHVSITHVGTLKWEDIGYCKEELGLYILKADGRQVFNQQASFQLVSLSTSTVNTISYDINKDSNLADNKSCTVFSLWYQRLGHVPLKILRSVKVLHDIHFRQHHCTVCPIAKQSRLPFPVSSSYSKSAFDMVHGDVWGPYRVSTHDGKGIS</sequence>